<feature type="transmembrane region" description="Helical" evidence="7">
    <location>
        <begin position="28"/>
        <end position="51"/>
    </location>
</feature>
<dbReference type="GO" id="GO:0005886">
    <property type="term" value="C:plasma membrane"/>
    <property type="evidence" value="ECO:0007669"/>
    <property type="project" value="UniProtKB-SubCell"/>
</dbReference>
<feature type="transmembrane region" description="Helical" evidence="7">
    <location>
        <begin position="283"/>
        <end position="307"/>
    </location>
</feature>
<feature type="transmembrane region" description="Helical" evidence="7">
    <location>
        <begin position="448"/>
        <end position="469"/>
    </location>
</feature>
<evidence type="ECO:0000256" key="6">
    <source>
        <dbReference type="ARBA" id="ARBA00023136"/>
    </source>
</evidence>
<dbReference type="PANTHER" id="PTHR42718">
    <property type="entry name" value="MAJOR FACILITATOR SUPERFAMILY MULTIDRUG TRANSPORTER MFSC"/>
    <property type="match status" value="1"/>
</dbReference>
<gene>
    <name evidence="9" type="ORF">DI526_04125</name>
</gene>
<keyword evidence="6 7" id="KW-0472">Membrane</keyword>
<evidence type="ECO:0000256" key="2">
    <source>
        <dbReference type="ARBA" id="ARBA00022448"/>
    </source>
</evidence>
<evidence type="ECO:0000313" key="10">
    <source>
        <dbReference type="Proteomes" id="UP000249393"/>
    </source>
</evidence>
<reference evidence="9 10" key="1">
    <citation type="submission" date="2017-08" db="EMBL/GenBank/DDBJ databases">
        <title>Infants hospitalized years apart are colonized by the same room-sourced microbial strains.</title>
        <authorList>
            <person name="Brooks B."/>
            <person name="Olm M.R."/>
            <person name="Firek B.A."/>
            <person name="Baker R."/>
            <person name="Thomas B.C."/>
            <person name="Morowitz M.J."/>
            <person name="Banfield J.F."/>
        </authorList>
    </citation>
    <scope>NUCLEOTIDE SEQUENCE [LARGE SCALE GENOMIC DNA]</scope>
    <source>
        <strain evidence="9">S2_003_000_R2_4</strain>
    </source>
</reference>
<proteinExistence type="predicted"/>
<keyword evidence="3" id="KW-1003">Cell membrane</keyword>
<protein>
    <submittedName>
        <fullName evidence="9">MFS transporter</fullName>
    </submittedName>
</protein>
<sequence>MPDLPPEPQALASKASADSQASPLSTRLVSIAVASALLMEFIDSTALSTALPTLARAFAVDPIHLKLALTSYILALAVFTPASGWAAERFGARRVFLSAMAVFLLGSALCGLSRNLEGLVAARIVQGLGGAMMTPVARLIVVGATPKARLLSAMGWFTMPALVGPLIGPPIAGLVLSVAEWPWIFYINLPVGLIGAIAVLRFVPPSPPHRDIGKFDTPGFVLSAAAISGLVVVAETSGVALLPAWVQVVTLVVSLACGLAYLKICRRTGRPILDLSLVRYPTYRASLLGGMLVRLGIGASPFLMPLLLQVALGWSPLKASFVTLTTGVGVLIARPFAAAGLRRFGFRTSLAVFVTLTGLFTAAPGFFTPETPMVVMMTALLLGGFCRSNQFIAANTIAYADVPDSKTAAASTLAAVMQQVGLALGVSFGGVMLHVARGAGGALTPDRFVLPFVAIGLVTLLALPVYLALDKDAGAAISGRAKSA</sequence>
<feature type="transmembrane region" description="Helical" evidence="7">
    <location>
        <begin position="120"/>
        <end position="141"/>
    </location>
</feature>
<feature type="transmembrane region" description="Helical" evidence="7">
    <location>
        <begin position="319"/>
        <end position="337"/>
    </location>
</feature>
<feature type="transmembrane region" description="Helical" evidence="7">
    <location>
        <begin position="412"/>
        <end position="436"/>
    </location>
</feature>
<feature type="transmembrane region" description="Helical" evidence="7">
    <location>
        <begin position="63"/>
        <end position="83"/>
    </location>
</feature>
<dbReference type="Proteomes" id="UP000249393">
    <property type="component" value="Unassembled WGS sequence"/>
</dbReference>
<dbReference type="GO" id="GO:0022857">
    <property type="term" value="F:transmembrane transporter activity"/>
    <property type="evidence" value="ECO:0007669"/>
    <property type="project" value="InterPro"/>
</dbReference>
<comment type="subcellular location">
    <subcellularLocation>
        <location evidence="1">Cell membrane</location>
        <topology evidence="1">Multi-pass membrane protein</topology>
    </subcellularLocation>
</comment>
<dbReference type="RefSeq" id="WP_304274390.1">
    <property type="nucleotide sequence ID" value="NZ_QFQZ01000007.1"/>
</dbReference>
<keyword evidence="4 7" id="KW-0812">Transmembrane</keyword>
<evidence type="ECO:0000313" key="9">
    <source>
        <dbReference type="EMBL" id="PZR36366.1"/>
    </source>
</evidence>
<name>A0A2W5VI33_9CAUL</name>
<evidence type="ECO:0000259" key="8">
    <source>
        <dbReference type="PROSITE" id="PS50850"/>
    </source>
</evidence>
<evidence type="ECO:0000256" key="4">
    <source>
        <dbReference type="ARBA" id="ARBA00022692"/>
    </source>
</evidence>
<evidence type="ECO:0000256" key="5">
    <source>
        <dbReference type="ARBA" id="ARBA00022989"/>
    </source>
</evidence>
<dbReference type="PANTHER" id="PTHR42718:SF46">
    <property type="entry name" value="BLR6921 PROTEIN"/>
    <property type="match status" value="1"/>
</dbReference>
<evidence type="ECO:0000256" key="1">
    <source>
        <dbReference type="ARBA" id="ARBA00004651"/>
    </source>
</evidence>
<organism evidence="9 10">
    <name type="scientific">Caulobacter segnis</name>
    <dbReference type="NCBI Taxonomy" id="88688"/>
    <lineage>
        <taxon>Bacteria</taxon>
        <taxon>Pseudomonadati</taxon>
        <taxon>Pseudomonadota</taxon>
        <taxon>Alphaproteobacteria</taxon>
        <taxon>Caulobacterales</taxon>
        <taxon>Caulobacteraceae</taxon>
        <taxon>Caulobacter</taxon>
    </lineage>
</organism>
<feature type="domain" description="Major facilitator superfamily (MFS) profile" evidence="8">
    <location>
        <begin position="29"/>
        <end position="474"/>
    </location>
</feature>
<keyword evidence="2" id="KW-0813">Transport</keyword>
<accession>A0A2W5VI33</accession>
<dbReference type="SUPFAM" id="SSF103473">
    <property type="entry name" value="MFS general substrate transporter"/>
    <property type="match status" value="1"/>
</dbReference>
<dbReference type="InterPro" id="IPR036259">
    <property type="entry name" value="MFS_trans_sf"/>
</dbReference>
<feature type="transmembrane region" description="Helical" evidence="7">
    <location>
        <begin position="183"/>
        <end position="203"/>
    </location>
</feature>
<feature type="transmembrane region" description="Helical" evidence="7">
    <location>
        <begin position="153"/>
        <end position="177"/>
    </location>
</feature>
<keyword evidence="5 7" id="KW-1133">Transmembrane helix</keyword>
<dbReference type="Gene3D" id="1.20.1720.10">
    <property type="entry name" value="Multidrug resistance protein D"/>
    <property type="match status" value="1"/>
</dbReference>
<dbReference type="AlphaFoldDB" id="A0A2W5VI33"/>
<dbReference type="Gene3D" id="1.20.1250.20">
    <property type="entry name" value="MFS general substrate transporter like domains"/>
    <property type="match status" value="1"/>
</dbReference>
<comment type="caution">
    <text evidence="9">The sequence shown here is derived from an EMBL/GenBank/DDBJ whole genome shotgun (WGS) entry which is preliminary data.</text>
</comment>
<feature type="transmembrane region" description="Helical" evidence="7">
    <location>
        <begin position="240"/>
        <end position="262"/>
    </location>
</feature>
<dbReference type="Pfam" id="PF07690">
    <property type="entry name" value="MFS_1"/>
    <property type="match status" value="2"/>
</dbReference>
<evidence type="ECO:0000256" key="3">
    <source>
        <dbReference type="ARBA" id="ARBA00022475"/>
    </source>
</evidence>
<dbReference type="PROSITE" id="PS50850">
    <property type="entry name" value="MFS"/>
    <property type="match status" value="1"/>
</dbReference>
<dbReference type="InterPro" id="IPR020846">
    <property type="entry name" value="MFS_dom"/>
</dbReference>
<feature type="transmembrane region" description="Helical" evidence="7">
    <location>
        <begin position="95"/>
        <end position="114"/>
    </location>
</feature>
<feature type="transmembrane region" description="Helical" evidence="7">
    <location>
        <begin position="349"/>
        <end position="367"/>
    </location>
</feature>
<dbReference type="InterPro" id="IPR011701">
    <property type="entry name" value="MFS"/>
</dbReference>
<evidence type="ECO:0000256" key="7">
    <source>
        <dbReference type="SAM" id="Phobius"/>
    </source>
</evidence>
<dbReference type="EMBL" id="QFQZ01000007">
    <property type="protein sequence ID" value="PZR36366.1"/>
    <property type="molecule type" value="Genomic_DNA"/>
</dbReference>